<feature type="region of interest" description="Disordered" evidence="1">
    <location>
        <begin position="97"/>
        <end position="120"/>
    </location>
</feature>
<feature type="region of interest" description="Disordered" evidence="1">
    <location>
        <begin position="56"/>
        <end position="75"/>
    </location>
</feature>
<dbReference type="Proteomes" id="UP001168877">
    <property type="component" value="Unassembled WGS sequence"/>
</dbReference>
<protein>
    <submittedName>
        <fullName evidence="2">Uncharacterized protein</fullName>
    </submittedName>
</protein>
<feature type="compositionally biased region" description="Polar residues" evidence="1">
    <location>
        <begin position="107"/>
        <end position="118"/>
    </location>
</feature>
<sequence length="269" mass="30294">MEFDFEPVSFSWLEQLLGLSNFQSSSSQIGSPEKEKEVWPNSNVWLVKRRSLTPEADKSLTNCNNNRSKSNHHYQRKRSMGNYENFLEVNCFSQKQTRSREEVSGKGQVQNNPGSLPKTQFDDIEEQAHNVDNGHHISTSSEPLLDIVYGKEGIAGVKTPVKTTKQRRGTKKGVSTKCHRMRTRNSKDPNQVSVQEARIDEEVGVSMRWNLGKEMAKVIEKGVALGVNFKPRDAEMSKGEMVNVAKLKFVKGIIKRGVSSKKALPTISD</sequence>
<proteinExistence type="predicted"/>
<feature type="compositionally biased region" description="Polar residues" evidence="1">
    <location>
        <begin position="59"/>
        <end position="68"/>
    </location>
</feature>
<dbReference type="AlphaFoldDB" id="A0AA39SJR6"/>
<organism evidence="2 3">
    <name type="scientific">Acer saccharum</name>
    <name type="common">Sugar maple</name>
    <dbReference type="NCBI Taxonomy" id="4024"/>
    <lineage>
        <taxon>Eukaryota</taxon>
        <taxon>Viridiplantae</taxon>
        <taxon>Streptophyta</taxon>
        <taxon>Embryophyta</taxon>
        <taxon>Tracheophyta</taxon>
        <taxon>Spermatophyta</taxon>
        <taxon>Magnoliopsida</taxon>
        <taxon>eudicotyledons</taxon>
        <taxon>Gunneridae</taxon>
        <taxon>Pentapetalae</taxon>
        <taxon>rosids</taxon>
        <taxon>malvids</taxon>
        <taxon>Sapindales</taxon>
        <taxon>Sapindaceae</taxon>
        <taxon>Hippocastanoideae</taxon>
        <taxon>Acereae</taxon>
        <taxon>Acer</taxon>
    </lineage>
</organism>
<evidence type="ECO:0000313" key="2">
    <source>
        <dbReference type="EMBL" id="KAK0592864.1"/>
    </source>
</evidence>
<evidence type="ECO:0000256" key="1">
    <source>
        <dbReference type="SAM" id="MobiDB-lite"/>
    </source>
</evidence>
<name>A0AA39SJR6_ACESA</name>
<reference evidence="2" key="2">
    <citation type="submission" date="2023-06" db="EMBL/GenBank/DDBJ databases">
        <authorList>
            <person name="Swenson N.G."/>
            <person name="Wegrzyn J.L."/>
            <person name="Mcevoy S.L."/>
        </authorList>
    </citation>
    <scope>NUCLEOTIDE SEQUENCE</scope>
    <source>
        <strain evidence="2">NS2018</strain>
        <tissue evidence="2">Leaf</tissue>
    </source>
</reference>
<evidence type="ECO:0000313" key="3">
    <source>
        <dbReference type="Proteomes" id="UP001168877"/>
    </source>
</evidence>
<reference evidence="2" key="1">
    <citation type="journal article" date="2022" name="Plant J.">
        <title>Strategies of tolerance reflected in two North American maple genomes.</title>
        <authorList>
            <person name="McEvoy S.L."/>
            <person name="Sezen U.U."/>
            <person name="Trouern-Trend A."/>
            <person name="McMahon S.M."/>
            <person name="Schaberg P.G."/>
            <person name="Yang J."/>
            <person name="Wegrzyn J.L."/>
            <person name="Swenson N.G."/>
        </authorList>
    </citation>
    <scope>NUCLEOTIDE SEQUENCE</scope>
    <source>
        <strain evidence="2">NS2018</strain>
    </source>
</reference>
<gene>
    <name evidence="2" type="ORF">LWI29_026825</name>
</gene>
<accession>A0AA39SJR6</accession>
<dbReference type="EMBL" id="JAUESC010000380">
    <property type="protein sequence ID" value="KAK0592864.1"/>
    <property type="molecule type" value="Genomic_DNA"/>
</dbReference>
<comment type="caution">
    <text evidence="2">The sequence shown here is derived from an EMBL/GenBank/DDBJ whole genome shotgun (WGS) entry which is preliminary data.</text>
</comment>
<keyword evidence="3" id="KW-1185">Reference proteome</keyword>